<dbReference type="InterPro" id="IPR029044">
    <property type="entry name" value="Nucleotide-diphossugar_trans"/>
</dbReference>
<dbReference type="Proteomes" id="UP001145481">
    <property type="component" value="Unassembled WGS sequence"/>
</dbReference>
<accession>A0A9X3ZME6</accession>
<evidence type="ECO:0000259" key="1">
    <source>
        <dbReference type="Pfam" id="PF00535"/>
    </source>
</evidence>
<protein>
    <submittedName>
        <fullName evidence="2">Glycosyltransferase family 2 protein</fullName>
    </submittedName>
</protein>
<dbReference type="GO" id="GO:0016758">
    <property type="term" value="F:hexosyltransferase activity"/>
    <property type="evidence" value="ECO:0007669"/>
    <property type="project" value="UniProtKB-ARBA"/>
</dbReference>
<feature type="domain" description="Glycosyltransferase 2-like" evidence="1">
    <location>
        <begin position="8"/>
        <end position="152"/>
    </location>
</feature>
<dbReference type="SUPFAM" id="SSF53448">
    <property type="entry name" value="Nucleotide-diphospho-sugar transferases"/>
    <property type="match status" value="1"/>
</dbReference>
<name>A0A9X3ZME6_PASMD</name>
<gene>
    <name evidence="2" type="ORF">NM948_11920</name>
</gene>
<dbReference type="Pfam" id="PF00535">
    <property type="entry name" value="Glycos_transf_2"/>
    <property type="match status" value="1"/>
</dbReference>
<dbReference type="PANTHER" id="PTHR22916">
    <property type="entry name" value="GLYCOSYLTRANSFERASE"/>
    <property type="match status" value="1"/>
</dbReference>
<evidence type="ECO:0000313" key="2">
    <source>
        <dbReference type="EMBL" id="MDA5624231.1"/>
    </source>
</evidence>
<dbReference type="CDD" id="cd00761">
    <property type="entry name" value="Glyco_tranf_GTA_type"/>
    <property type="match status" value="1"/>
</dbReference>
<dbReference type="RefSeq" id="WP_195187041.1">
    <property type="nucleotide sequence ID" value="NZ_JADMLI010000015.1"/>
</dbReference>
<dbReference type="PANTHER" id="PTHR22916:SF3">
    <property type="entry name" value="UDP-GLCNAC:BETAGAL BETA-1,3-N-ACETYLGLUCOSAMINYLTRANSFERASE-LIKE PROTEIN 1"/>
    <property type="match status" value="1"/>
</dbReference>
<dbReference type="Gene3D" id="3.90.550.10">
    <property type="entry name" value="Spore Coat Polysaccharide Biosynthesis Protein SpsA, Chain A"/>
    <property type="match status" value="1"/>
</dbReference>
<dbReference type="InterPro" id="IPR001173">
    <property type="entry name" value="Glyco_trans_2-like"/>
</dbReference>
<organism evidence="2 3">
    <name type="scientific">Pasteurella multocida</name>
    <dbReference type="NCBI Taxonomy" id="747"/>
    <lineage>
        <taxon>Bacteria</taxon>
        <taxon>Pseudomonadati</taxon>
        <taxon>Pseudomonadota</taxon>
        <taxon>Gammaproteobacteria</taxon>
        <taxon>Pasteurellales</taxon>
        <taxon>Pasteurellaceae</taxon>
        <taxon>Pasteurella</taxon>
    </lineage>
</organism>
<dbReference type="EMBL" id="JANJHC010000041">
    <property type="protein sequence ID" value="MDA5624231.1"/>
    <property type="molecule type" value="Genomic_DNA"/>
</dbReference>
<sequence>MENKPLVSVLICAYNVEKYIEECINAVINQTYKNLEIIIVNDGSSDNTYFLLKKLAEKDNRIKILNFNNHIGIISALNEGLKEIAGEYIARTDSDDITKPDWIEKILTCMQNDPKIIAMGSYLTVLSEENNGSVLANHHKNKVEWKNPLEHKDIVEKMLFGNPIHNNSMVMRSEIYTKYHLIYDPDYHYAEDYKFWLEVSRIGKLANYPESLVYYRLHRNQTSSIHNSQQEINGKKLRLQALNYYLKELGIDYQLPEKFLFKDIALLQEIFYERGMFRENIIRRIIYECYLSLGEYNYKDIYYFLINKNNFLSIKDKFKIIKKYLRPDKYSSTY</sequence>
<comment type="caution">
    <text evidence="2">The sequence shown here is derived from an EMBL/GenBank/DDBJ whole genome shotgun (WGS) entry which is preliminary data.</text>
</comment>
<evidence type="ECO:0000313" key="3">
    <source>
        <dbReference type="Proteomes" id="UP001145481"/>
    </source>
</evidence>
<dbReference type="AlphaFoldDB" id="A0A9X3ZME6"/>
<proteinExistence type="predicted"/>
<reference evidence="2" key="1">
    <citation type="submission" date="2022-07" db="EMBL/GenBank/DDBJ databases">
        <title>Genome-based characterization of novel serogroup A variants of Pasteurella multocida.</title>
        <authorList>
            <person name="Prajapati A."/>
            <person name="Yogisharadhya R."/>
            <person name="Mohanty N."/>
            <person name="Chanda M."/>
            <person name="Mendem S.K."/>
            <person name="Siddaramappa S."/>
            <person name="Shivachandra S.B."/>
        </authorList>
    </citation>
    <scope>NUCLEOTIDE SEQUENCE</scope>
    <source>
        <strain evidence="2">NIVEDIPm19</strain>
    </source>
</reference>